<feature type="binding site" evidence="2">
    <location>
        <begin position="205"/>
        <end position="206"/>
    </location>
    <ligand>
        <name>ATP</name>
        <dbReference type="ChEBI" id="CHEBI:30616"/>
    </ligand>
</feature>
<dbReference type="EMBL" id="LOCK01000024">
    <property type="protein sequence ID" value="KTE91478.1"/>
    <property type="molecule type" value="Genomic_DNA"/>
</dbReference>
<dbReference type="AlphaFoldDB" id="A0A098B4C6"/>
<feature type="binding site" evidence="2">
    <location>
        <begin position="173"/>
        <end position="180"/>
    </location>
    <ligand>
        <name>ATP</name>
        <dbReference type="ChEBI" id="CHEBI:30616"/>
    </ligand>
</feature>
<sequence>MKQRLLARLLEEKEMKLKGGLYHRTQIKLAYNSNRIEGSRLSEEQTRYIYETNTITMEPNEAASVDDIIETVNHFYCFDYMLAHVDGELSEGMIKEFHRLLKGRTSDERKEWFRVGDYKTRPNMVGDMETTAPAKVGREVSKLLADYHHKRKITIEDIVDFHHRFESIHPFQDGNGRVGRIIMFKECLKHDIMPLIIDHEHKLFYYRGLQEYKREKGYLRDTCLSAQDQYAAMAAYFYPDIIQPGQEMN</sequence>
<evidence type="ECO:0000256" key="2">
    <source>
        <dbReference type="PIRSR" id="PIRSR640198-2"/>
    </source>
</evidence>
<accession>A0A098B4C6</accession>
<feature type="site" description="Important for autoinhibition of adenylyltransferase activity" evidence="3">
    <location>
        <position position="37"/>
    </location>
</feature>
<dbReference type="EMBL" id="LK996017">
    <property type="protein sequence ID" value="CDX03743.1"/>
    <property type="molecule type" value="Genomic_DNA"/>
</dbReference>
<evidence type="ECO:0000259" key="4">
    <source>
        <dbReference type="PROSITE" id="PS51459"/>
    </source>
</evidence>
<organism evidence="5">
    <name type="scientific">Desulfitobacterium hafniense</name>
    <name type="common">Desulfitobacterium frappieri</name>
    <dbReference type="NCBI Taxonomy" id="49338"/>
    <lineage>
        <taxon>Bacteria</taxon>
        <taxon>Bacillati</taxon>
        <taxon>Bacillota</taxon>
        <taxon>Clostridia</taxon>
        <taxon>Eubacteriales</taxon>
        <taxon>Desulfitobacteriaceae</taxon>
        <taxon>Desulfitobacterium</taxon>
    </lineage>
</organism>
<dbReference type="Pfam" id="PF02661">
    <property type="entry name" value="Fic"/>
    <property type="match status" value="1"/>
</dbReference>
<name>A0A098B4C6_DESHA</name>
<protein>
    <submittedName>
        <fullName evidence="6">Cell filamentation protein Fic</fullName>
    </submittedName>
    <submittedName>
        <fullName evidence="5">Fic protein</fullName>
    </submittedName>
</protein>
<keyword evidence="2" id="KW-0067">ATP-binding</keyword>
<dbReference type="PANTHER" id="PTHR13504">
    <property type="entry name" value="FIDO DOMAIN-CONTAINING PROTEIN DDB_G0283145"/>
    <property type="match status" value="1"/>
</dbReference>
<dbReference type="PANTHER" id="PTHR13504:SF38">
    <property type="entry name" value="FIDO DOMAIN-CONTAINING PROTEIN"/>
    <property type="match status" value="1"/>
</dbReference>
<dbReference type="PROSITE" id="PS51459">
    <property type="entry name" value="FIDO"/>
    <property type="match status" value="1"/>
</dbReference>
<dbReference type="InterPro" id="IPR036597">
    <property type="entry name" value="Fido-like_dom_sf"/>
</dbReference>
<proteinExistence type="predicted"/>
<evidence type="ECO:0000313" key="5">
    <source>
        <dbReference type="EMBL" id="CDX03743.1"/>
    </source>
</evidence>
<evidence type="ECO:0000313" key="7">
    <source>
        <dbReference type="Proteomes" id="UP000054623"/>
    </source>
</evidence>
<feature type="domain" description="Fido" evidence="4">
    <location>
        <begin position="89"/>
        <end position="239"/>
    </location>
</feature>
<feature type="active site" evidence="1">
    <location>
        <position position="169"/>
    </location>
</feature>
<evidence type="ECO:0000313" key="6">
    <source>
        <dbReference type="EMBL" id="KTE91478.1"/>
    </source>
</evidence>
<dbReference type="GO" id="GO:0005524">
    <property type="term" value="F:ATP binding"/>
    <property type="evidence" value="ECO:0007669"/>
    <property type="project" value="UniProtKB-KW"/>
</dbReference>
<dbReference type="Proteomes" id="UP000054623">
    <property type="component" value="Unassembled WGS sequence"/>
</dbReference>
<dbReference type="RefSeq" id="WP_018213381.1">
    <property type="nucleotide sequence ID" value="NZ_LK996017.1"/>
</dbReference>
<keyword evidence="2" id="KW-0547">Nucleotide-binding</keyword>
<evidence type="ECO:0000256" key="1">
    <source>
        <dbReference type="PIRSR" id="PIRSR640198-1"/>
    </source>
</evidence>
<dbReference type="InterPro" id="IPR040198">
    <property type="entry name" value="Fido_containing"/>
</dbReference>
<dbReference type="PATRIC" id="fig|49338.4.peg.4147"/>
<dbReference type="OrthoDB" id="9813719at2"/>
<dbReference type="Gene3D" id="1.10.3290.10">
    <property type="entry name" value="Fido-like domain"/>
    <property type="match status" value="1"/>
</dbReference>
<reference evidence="5" key="1">
    <citation type="submission" date="2014-07" db="EMBL/GenBank/DDBJ databases">
        <authorList>
            <person name="Hornung V.Bastian."/>
        </authorList>
    </citation>
    <scope>NUCLEOTIDE SEQUENCE</scope>
    <source>
        <strain evidence="5">PCE-S</strain>
    </source>
</reference>
<gene>
    <name evidence="6" type="ORF">AT727_21985</name>
    <name evidence="5" type="ORF">DPCES_3857</name>
</gene>
<reference evidence="6 7" key="2">
    <citation type="submission" date="2015-12" db="EMBL/GenBank/DDBJ databases">
        <title>Draft Genome Sequence of Desulfitobacterium hafniense Strain DH, a Sulfate-reducing Bacterium Isolated from Paddy Soils.</title>
        <authorList>
            <person name="Bao P."/>
            <person name="Zhang X."/>
            <person name="Li G."/>
        </authorList>
    </citation>
    <scope>NUCLEOTIDE SEQUENCE [LARGE SCALE GENOMIC DNA]</scope>
    <source>
        <strain evidence="6 7">DH</strain>
    </source>
</reference>
<evidence type="ECO:0000256" key="3">
    <source>
        <dbReference type="PIRSR" id="PIRSR640198-3"/>
    </source>
</evidence>
<dbReference type="SUPFAM" id="SSF140931">
    <property type="entry name" value="Fic-like"/>
    <property type="match status" value="1"/>
</dbReference>
<dbReference type="InterPro" id="IPR003812">
    <property type="entry name" value="Fido"/>
</dbReference>